<dbReference type="GO" id="GO:0003735">
    <property type="term" value="F:structural constituent of ribosome"/>
    <property type="evidence" value="ECO:0007669"/>
    <property type="project" value="InterPro"/>
</dbReference>
<evidence type="ECO:0000256" key="2">
    <source>
        <dbReference type="ARBA" id="ARBA00022980"/>
    </source>
</evidence>
<dbReference type="Proteomes" id="UP000031937">
    <property type="component" value="Unassembled WGS sequence"/>
</dbReference>
<dbReference type="OrthoDB" id="5296761at2"/>
<dbReference type="CDD" id="cd00427">
    <property type="entry name" value="Ribosomal_L29_HIP"/>
    <property type="match status" value="1"/>
</dbReference>
<evidence type="ECO:0000256" key="4">
    <source>
        <dbReference type="ARBA" id="ARBA00035204"/>
    </source>
</evidence>
<dbReference type="EMBL" id="JPIU01000049">
    <property type="protein sequence ID" value="KIO42782.1"/>
    <property type="molecule type" value="Genomic_DNA"/>
</dbReference>
<sequence>MKNSEIRELTTEDLKERILAERTNLTKMTMNHVVSPLENPMQIRAVRRDIARMLTELRKRELTVK</sequence>
<dbReference type="InterPro" id="IPR018254">
    <property type="entry name" value="Ribosomal_uL29_CS"/>
</dbReference>
<comment type="caution">
    <text evidence="6">The sequence shown here is derived from an EMBL/GenBank/DDBJ whole genome shotgun (WGS) entry which is preliminary data.</text>
</comment>
<keyword evidence="2 5" id="KW-0689">Ribosomal protein</keyword>
<dbReference type="InterPro" id="IPR001854">
    <property type="entry name" value="Ribosomal_uL29"/>
</dbReference>
<dbReference type="RefSeq" id="WP_041503067.1">
    <property type="nucleotide sequence ID" value="NZ_JPIT01000018.1"/>
</dbReference>
<dbReference type="NCBIfam" id="TIGR00012">
    <property type="entry name" value="L29"/>
    <property type="match status" value="1"/>
</dbReference>
<accession>A0A0C3N9S2</accession>
<dbReference type="AlphaFoldDB" id="A0A0C3N9S2"/>
<evidence type="ECO:0000313" key="8">
    <source>
        <dbReference type="Proteomes" id="UP000031937"/>
    </source>
</evidence>
<dbReference type="GO" id="GO:0006412">
    <property type="term" value="P:translation"/>
    <property type="evidence" value="ECO:0007669"/>
    <property type="project" value="UniProtKB-UniRule"/>
</dbReference>
<keyword evidence="3 5" id="KW-0687">Ribonucleoprotein</keyword>
<dbReference type="PROSITE" id="PS00579">
    <property type="entry name" value="RIBOSOMAL_L29"/>
    <property type="match status" value="1"/>
</dbReference>
<organism evidence="6 9">
    <name type="scientific">Sanguibacteroides justesenii</name>
    <dbReference type="NCBI Taxonomy" id="1547597"/>
    <lineage>
        <taxon>Bacteria</taxon>
        <taxon>Pseudomonadati</taxon>
        <taxon>Bacteroidota</taxon>
        <taxon>Bacteroidia</taxon>
        <taxon>Bacteroidales</taxon>
        <taxon>Porphyromonadaceae</taxon>
        <taxon>Sanguibacteroides</taxon>
    </lineage>
</organism>
<evidence type="ECO:0000256" key="5">
    <source>
        <dbReference type="HAMAP-Rule" id="MF_00374"/>
    </source>
</evidence>
<dbReference type="InterPro" id="IPR036049">
    <property type="entry name" value="Ribosomal_uL29_sf"/>
</dbReference>
<name>A0A0C3N9S2_9PORP</name>
<proteinExistence type="inferred from homology"/>
<evidence type="ECO:0000313" key="9">
    <source>
        <dbReference type="Proteomes" id="UP000031980"/>
    </source>
</evidence>
<dbReference type="GO" id="GO:0005840">
    <property type="term" value="C:ribosome"/>
    <property type="evidence" value="ECO:0007669"/>
    <property type="project" value="UniProtKB-KW"/>
</dbReference>
<protein>
    <recommendedName>
        <fullName evidence="4 5">Large ribosomal subunit protein uL29</fullName>
    </recommendedName>
</protein>
<dbReference type="Proteomes" id="UP000031980">
    <property type="component" value="Unassembled WGS sequence"/>
</dbReference>
<evidence type="ECO:0000313" key="7">
    <source>
        <dbReference type="EMBL" id="KIO45098.1"/>
    </source>
</evidence>
<dbReference type="Gene3D" id="1.10.287.310">
    <property type="match status" value="1"/>
</dbReference>
<evidence type="ECO:0000256" key="1">
    <source>
        <dbReference type="ARBA" id="ARBA00009254"/>
    </source>
</evidence>
<dbReference type="HAMAP" id="MF_00374">
    <property type="entry name" value="Ribosomal_uL29"/>
    <property type="match status" value="1"/>
</dbReference>
<comment type="similarity">
    <text evidence="1 5">Belongs to the universal ribosomal protein uL29 family.</text>
</comment>
<gene>
    <name evidence="5" type="primary">rpmC</name>
    <name evidence="6" type="ORF">BA92_12965</name>
    <name evidence="7" type="ORF">IE90_06580</name>
</gene>
<dbReference type="GO" id="GO:1990904">
    <property type="term" value="C:ribonucleoprotein complex"/>
    <property type="evidence" value="ECO:0007669"/>
    <property type="project" value="UniProtKB-KW"/>
</dbReference>
<keyword evidence="9" id="KW-1185">Reference proteome</keyword>
<dbReference type="SUPFAM" id="SSF46561">
    <property type="entry name" value="Ribosomal protein L29 (L29p)"/>
    <property type="match status" value="1"/>
</dbReference>
<dbReference type="EMBL" id="JPIT01000018">
    <property type="protein sequence ID" value="KIO45098.1"/>
    <property type="molecule type" value="Genomic_DNA"/>
</dbReference>
<reference evidence="6 9" key="1">
    <citation type="submission" date="2014-07" db="EMBL/GenBank/DDBJ databases">
        <title>Porphyromonadaceae bacterium OUH 308042 = ATCC BAA-2681 = DSM 28342 draft genome.</title>
        <authorList>
            <person name="Sydenham T.V."/>
            <person name="Hasman H."/>
            <person name="Justensen U.S."/>
        </authorList>
    </citation>
    <scope>NUCLEOTIDE SEQUENCE [LARGE SCALE GENOMIC DNA]</scope>
    <source>
        <strain evidence="6 9">OUH 308042</strain>
    </source>
</reference>
<evidence type="ECO:0000256" key="3">
    <source>
        <dbReference type="ARBA" id="ARBA00023274"/>
    </source>
</evidence>
<reference evidence="7 8" key="2">
    <citation type="submission" date="2014-07" db="EMBL/GenBank/DDBJ databases">
        <title>Porphyromonadaceae bacterium OUH 334697 = ATCC BAA-2682 = DSM 28341 draft genome.</title>
        <authorList>
            <person name="Sydenham T.V."/>
            <person name="Hasman H."/>
            <person name="Justesen U.S."/>
        </authorList>
    </citation>
    <scope>NUCLEOTIDE SEQUENCE [LARGE SCALE GENOMIC DNA]</scope>
    <source>
        <strain evidence="7 8">OUH 334697</strain>
    </source>
</reference>
<dbReference type="Pfam" id="PF00831">
    <property type="entry name" value="Ribosomal_L29"/>
    <property type="match status" value="1"/>
</dbReference>
<evidence type="ECO:0000313" key="6">
    <source>
        <dbReference type="EMBL" id="KIO42782.1"/>
    </source>
</evidence>